<feature type="region of interest" description="Disordered" evidence="1">
    <location>
        <begin position="59"/>
        <end position="99"/>
    </location>
</feature>
<gene>
    <name evidence="2" type="ORF">PENTCL1PPCAC_18513</name>
</gene>
<proteinExistence type="predicted"/>
<reference evidence="2" key="1">
    <citation type="submission" date="2023-10" db="EMBL/GenBank/DDBJ databases">
        <title>Genome assembly of Pristionchus species.</title>
        <authorList>
            <person name="Yoshida K."/>
            <person name="Sommer R.J."/>
        </authorList>
    </citation>
    <scope>NUCLEOTIDE SEQUENCE</scope>
    <source>
        <strain evidence="2">RS0144</strain>
    </source>
</reference>
<feature type="compositionally biased region" description="Polar residues" evidence="1">
    <location>
        <begin position="80"/>
        <end position="91"/>
    </location>
</feature>
<organism evidence="2 3">
    <name type="scientific">Pristionchus entomophagus</name>
    <dbReference type="NCBI Taxonomy" id="358040"/>
    <lineage>
        <taxon>Eukaryota</taxon>
        <taxon>Metazoa</taxon>
        <taxon>Ecdysozoa</taxon>
        <taxon>Nematoda</taxon>
        <taxon>Chromadorea</taxon>
        <taxon>Rhabditida</taxon>
        <taxon>Rhabditina</taxon>
        <taxon>Diplogasteromorpha</taxon>
        <taxon>Diplogasteroidea</taxon>
        <taxon>Neodiplogasteridae</taxon>
        <taxon>Pristionchus</taxon>
    </lineage>
</organism>
<feature type="non-terminal residue" evidence="2">
    <location>
        <position position="1"/>
    </location>
</feature>
<evidence type="ECO:0000313" key="2">
    <source>
        <dbReference type="EMBL" id="GMS96338.1"/>
    </source>
</evidence>
<evidence type="ECO:0000313" key="3">
    <source>
        <dbReference type="Proteomes" id="UP001432027"/>
    </source>
</evidence>
<feature type="region of interest" description="Disordered" evidence="1">
    <location>
        <begin position="1"/>
        <end position="43"/>
    </location>
</feature>
<dbReference type="EMBL" id="BTSX01000004">
    <property type="protein sequence ID" value="GMS96338.1"/>
    <property type="molecule type" value="Genomic_DNA"/>
</dbReference>
<protein>
    <submittedName>
        <fullName evidence="2">Uncharacterized protein</fullName>
    </submittedName>
</protein>
<feature type="non-terminal residue" evidence="2">
    <location>
        <position position="99"/>
    </location>
</feature>
<feature type="compositionally biased region" description="Polar residues" evidence="1">
    <location>
        <begin position="1"/>
        <end position="13"/>
    </location>
</feature>
<accession>A0AAV5TPZ9</accession>
<sequence>SFNSHLPNRVPSSHQEDYLLDNPPEGFDHSSIDSHSPLPYYDNQLSDVPLTYYEFHDTQDLPGLRLPPSSSTQDPSSISYDTIATASSSVPSGGRKRRR</sequence>
<keyword evidence="3" id="KW-1185">Reference proteome</keyword>
<dbReference type="Proteomes" id="UP001432027">
    <property type="component" value="Unassembled WGS sequence"/>
</dbReference>
<evidence type="ECO:0000256" key="1">
    <source>
        <dbReference type="SAM" id="MobiDB-lite"/>
    </source>
</evidence>
<comment type="caution">
    <text evidence="2">The sequence shown here is derived from an EMBL/GenBank/DDBJ whole genome shotgun (WGS) entry which is preliminary data.</text>
</comment>
<feature type="compositionally biased region" description="Low complexity" evidence="1">
    <location>
        <begin position="67"/>
        <end position="79"/>
    </location>
</feature>
<dbReference type="AlphaFoldDB" id="A0AAV5TPZ9"/>
<name>A0AAV5TPZ9_9BILA</name>